<proteinExistence type="predicted"/>
<protein>
    <submittedName>
        <fullName evidence="2">DUF4145 domain-containing protein</fullName>
    </submittedName>
</protein>
<keyword evidence="3" id="KW-1185">Reference proteome</keyword>
<gene>
    <name evidence="2" type="ORF">K6T79_23845</name>
</gene>
<reference evidence="2 3" key="1">
    <citation type="submission" date="2023-12" db="EMBL/GenBank/DDBJ databases">
        <title>Description of new species of Mycobacterium terrae complex isolated from sewage at the Sao Paulo Zoological Park Foundation in Brazil.</title>
        <authorList>
            <person name="Romagnoli C.L."/>
            <person name="Conceicao E.C."/>
            <person name="Machado E."/>
            <person name="Barreto L.B.P.F."/>
            <person name="Sharma A."/>
            <person name="Silva N.M."/>
            <person name="Marques L.E."/>
            <person name="Juliana M.A."/>
            <person name="Lourenco M.C.S."/>
            <person name="Digiampietri L.A."/>
            <person name="Suffys P.N."/>
            <person name="Viana-Niero C."/>
        </authorList>
    </citation>
    <scope>NUCLEOTIDE SEQUENCE [LARGE SCALE GENOMIC DNA]</scope>
    <source>
        <strain evidence="2 3">MYC098</strain>
    </source>
</reference>
<dbReference type="Pfam" id="PF13643">
    <property type="entry name" value="DUF4145"/>
    <property type="match status" value="1"/>
</dbReference>
<evidence type="ECO:0000313" key="3">
    <source>
        <dbReference type="Proteomes" id="UP001299596"/>
    </source>
</evidence>
<organism evidence="2 3">
    <name type="scientific">[Mycobacterium] crassicus</name>
    <dbReference type="NCBI Taxonomy" id="2872309"/>
    <lineage>
        <taxon>Bacteria</taxon>
        <taxon>Bacillati</taxon>
        <taxon>Actinomycetota</taxon>
        <taxon>Actinomycetes</taxon>
        <taxon>Mycobacteriales</taxon>
        <taxon>Mycobacteriaceae</taxon>
        <taxon>Mycolicibacter</taxon>
    </lineage>
</organism>
<evidence type="ECO:0000313" key="2">
    <source>
        <dbReference type="EMBL" id="MEB3024060.1"/>
    </source>
</evidence>
<dbReference type="EMBL" id="JAYJJR010000027">
    <property type="protein sequence ID" value="MEB3024060.1"/>
    <property type="molecule type" value="Genomic_DNA"/>
</dbReference>
<dbReference type="Proteomes" id="UP001299596">
    <property type="component" value="Unassembled WGS sequence"/>
</dbReference>
<name>A0ABU5XP58_9MYCO</name>
<dbReference type="RefSeq" id="WP_225406797.1">
    <property type="nucleotide sequence ID" value="NZ_JAYJJR010000027.1"/>
</dbReference>
<dbReference type="InterPro" id="IPR025285">
    <property type="entry name" value="DUF4145"/>
</dbReference>
<sequence length="218" mass="23676">MASLNSDLFITSARYGNLEHKDPRSWERLDCPFCGGTQMLVIGFNDVVPGSESYVEWLRCANCLRGVVRNGDAVSPATLPLDTPRALEGDTLTAWNEVRACLSVGASTAAVMMCRKLLFHVAVEHGLPDKDSKGRGPTFAEALDHIEESDVFTARMRPWVERIKDVGNEANHDLAAISLAQARDVATFTRQLINLAYELDAMIAGPNTSDAHGDGSGD</sequence>
<comment type="caution">
    <text evidence="2">The sequence shown here is derived from an EMBL/GenBank/DDBJ whole genome shotgun (WGS) entry which is preliminary data.</text>
</comment>
<evidence type="ECO:0000259" key="1">
    <source>
        <dbReference type="Pfam" id="PF13643"/>
    </source>
</evidence>
<feature type="domain" description="DUF4145" evidence="1">
    <location>
        <begin position="96"/>
        <end position="189"/>
    </location>
</feature>
<accession>A0ABU5XP58</accession>